<dbReference type="Gene3D" id="3.15.10.40">
    <property type="entry name" value="Uncharacterised protein PF07273, DUF1439"/>
    <property type="match status" value="1"/>
</dbReference>
<dbReference type="EMBL" id="JAOWKX010000002">
    <property type="protein sequence ID" value="MCV2884097.1"/>
    <property type="molecule type" value="Genomic_DNA"/>
</dbReference>
<comment type="caution">
    <text evidence="2">The sequence shown here is derived from an EMBL/GenBank/DDBJ whole genome shotgun (WGS) entry which is preliminary data.</text>
</comment>
<feature type="chain" id="PRO_5046117359" evidence="1">
    <location>
        <begin position="23"/>
        <end position="185"/>
    </location>
</feature>
<dbReference type="RefSeq" id="WP_263711304.1">
    <property type="nucleotide sequence ID" value="NZ_JAOWKX010000002.1"/>
</dbReference>
<accession>A0ABT3A5Y6</accession>
<proteinExistence type="predicted"/>
<protein>
    <submittedName>
        <fullName evidence="2">Uncharacterized protein</fullName>
    </submittedName>
</protein>
<gene>
    <name evidence="2" type="ORF">OE749_05280</name>
</gene>
<evidence type="ECO:0000313" key="2">
    <source>
        <dbReference type="EMBL" id="MCV2884097.1"/>
    </source>
</evidence>
<feature type="signal peptide" evidence="1">
    <location>
        <begin position="1"/>
        <end position="22"/>
    </location>
</feature>
<sequence>MKNRVLYIVGLVMALSLQSAIANDAPNLARKAAVDENRILTLSPKQINQSLNTRFPIRKQINGYDVSFHSPSIALDFLDKTIKVNSAVTVKQGEYSLEATALIKGDVDYDEIDNHLYIEYPSVETIKATHSTFPDNKAPLSTAKISMGSKLPEIIIFDFSTLDIEYLLKRPKRIDVAQKGLVVYF</sequence>
<keyword evidence="3" id="KW-1185">Reference proteome</keyword>
<reference evidence="2 3" key="1">
    <citation type="submission" date="2022-10" db="EMBL/GenBank/DDBJ databases">
        <title>Aestuariibacter sp. AA17 isolated from Montipora capitata coral fragment.</title>
        <authorList>
            <person name="Emsley S.A."/>
            <person name="Pfannmuller K.M."/>
            <person name="Loughran R.M."/>
            <person name="Shlafstein M."/>
            <person name="Papke E."/>
            <person name="Saw J.H."/>
            <person name="Ushijima B."/>
            <person name="Videau P."/>
        </authorList>
    </citation>
    <scope>NUCLEOTIDE SEQUENCE [LARGE SCALE GENOMIC DNA]</scope>
    <source>
        <strain evidence="2 3">AA17</strain>
    </source>
</reference>
<name>A0ABT3A5Y6_9ALTE</name>
<organism evidence="2 3">
    <name type="scientific">Fluctibacter corallii</name>
    <dbReference type="NCBI Taxonomy" id="2984329"/>
    <lineage>
        <taxon>Bacteria</taxon>
        <taxon>Pseudomonadati</taxon>
        <taxon>Pseudomonadota</taxon>
        <taxon>Gammaproteobacteria</taxon>
        <taxon>Alteromonadales</taxon>
        <taxon>Alteromonadaceae</taxon>
        <taxon>Fluctibacter</taxon>
    </lineage>
</organism>
<keyword evidence="1" id="KW-0732">Signal</keyword>
<evidence type="ECO:0000313" key="3">
    <source>
        <dbReference type="Proteomes" id="UP001652504"/>
    </source>
</evidence>
<dbReference type="Proteomes" id="UP001652504">
    <property type="component" value="Unassembled WGS sequence"/>
</dbReference>
<evidence type="ECO:0000256" key="1">
    <source>
        <dbReference type="SAM" id="SignalP"/>
    </source>
</evidence>